<dbReference type="InterPro" id="IPR051613">
    <property type="entry name" value="ABC_transp_permease_HisMQ"/>
</dbReference>
<evidence type="ECO:0000256" key="3">
    <source>
        <dbReference type="ARBA" id="ARBA00022448"/>
    </source>
</evidence>
<dbReference type="GO" id="GO:0006865">
    <property type="term" value="P:amino acid transport"/>
    <property type="evidence" value="ECO:0007669"/>
    <property type="project" value="UniProtKB-KW"/>
</dbReference>
<dbReference type="GO" id="GO:0022857">
    <property type="term" value="F:transmembrane transporter activity"/>
    <property type="evidence" value="ECO:0007669"/>
    <property type="project" value="InterPro"/>
</dbReference>
<organism evidence="12 13">
    <name type="scientific">Chelonobacter oris</name>
    <dbReference type="NCBI Taxonomy" id="505317"/>
    <lineage>
        <taxon>Bacteria</taxon>
        <taxon>Pseudomonadati</taxon>
        <taxon>Pseudomonadota</taxon>
        <taxon>Gammaproteobacteria</taxon>
        <taxon>Pasteurellales</taxon>
        <taxon>Pasteurellaceae</taxon>
        <taxon>Chelonobacter</taxon>
    </lineage>
</organism>
<comment type="similarity">
    <text evidence="2">Belongs to the binding-protein-dependent transport system permease family. HisMQ subfamily.</text>
</comment>
<evidence type="ECO:0000256" key="6">
    <source>
        <dbReference type="ARBA" id="ARBA00022692"/>
    </source>
</evidence>
<dbReference type="InterPro" id="IPR010065">
    <property type="entry name" value="AA_ABC_transptr_permease_3TM"/>
</dbReference>
<dbReference type="RefSeq" id="WP_034615884.1">
    <property type="nucleotide sequence ID" value="NZ_JSUM01000012.1"/>
</dbReference>
<proteinExistence type="inferred from homology"/>
<evidence type="ECO:0000256" key="7">
    <source>
        <dbReference type="ARBA" id="ARBA00022970"/>
    </source>
</evidence>
<evidence type="ECO:0000256" key="10">
    <source>
        <dbReference type="RuleBase" id="RU363032"/>
    </source>
</evidence>
<dbReference type="PANTHER" id="PTHR30133">
    <property type="entry name" value="CATIONIC AMINO ACID TRANSPORTER, MEMBRANE COMPONENT"/>
    <property type="match status" value="1"/>
</dbReference>
<evidence type="ECO:0000313" key="12">
    <source>
        <dbReference type="EMBL" id="KGQ70204.1"/>
    </source>
</evidence>
<dbReference type="InterPro" id="IPR000515">
    <property type="entry name" value="MetI-like"/>
</dbReference>
<feature type="domain" description="ABC transmembrane type-1" evidence="11">
    <location>
        <begin position="13"/>
        <end position="208"/>
    </location>
</feature>
<accession>A0A0A3B9H5</accession>
<dbReference type="Pfam" id="PF00528">
    <property type="entry name" value="BPD_transp_1"/>
    <property type="match status" value="1"/>
</dbReference>
<keyword evidence="3 10" id="KW-0813">Transport</keyword>
<feature type="transmembrane region" description="Helical" evidence="10">
    <location>
        <begin position="12"/>
        <end position="37"/>
    </location>
</feature>
<evidence type="ECO:0000256" key="4">
    <source>
        <dbReference type="ARBA" id="ARBA00022475"/>
    </source>
</evidence>
<evidence type="ECO:0000256" key="2">
    <source>
        <dbReference type="ARBA" id="ARBA00010072"/>
    </source>
</evidence>
<evidence type="ECO:0000256" key="1">
    <source>
        <dbReference type="ARBA" id="ARBA00004429"/>
    </source>
</evidence>
<name>A0A0A3B9H5_9PAST</name>
<dbReference type="EMBL" id="JSUM01000012">
    <property type="protein sequence ID" value="KGQ70204.1"/>
    <property type="molecule type" value="Genomic_DNA"/>
</dbReference>
<dbReference type="STRING" id="505317.OA57_07695"/>
<evidence type="ECO:0000256" key="9">
    <source>
        <dbReference type="ARBA" id="ARBA00023136"/>
    </source>
</evidence>
<dbReference type="CDD" id="cd06261">
    <property type="entry name" value="TM_PBP2"/>
    <property type="match status" value="1"/>
</dbReference>
<dbReference type="Proteomes" id="UP000030380">
    <property type="component" value="Unassembled WGS sequence"/>
</dbReference>
<dbReference type="NCBIfam" id="NF008337">
    <property type="entry name" value="PRK11123.1"/>
    <property type="match status" value="1"/>
</dbReference>
<keyword evidence="5" id="KW-0997">Cell inner membrane</keyword>
<dbReference type="Gene3D" id="1.10.3720.10">
    <property type="entry name" value="MetI-like"/>
    <property type="match status" value="1"/>
</dbReference>
<comment type="subcellular location">
    <subcellularLocation>
        <location evidence="1">Cell inner membrane</location>
        <topology evidence="1">Multi-pass membrane protein</topology>
    </subcellularLocation>
    <subcellularLocation>
        <location evidence="10">Cell membrane</location>
        <topology evidence="10">Multi-pass membrane protein</topology>
    </subcellularLocation>
</comment>
<dbReference type="GO" id="GO:0043190">
    <property type="term" value="C:ATP-binding cassette (ABC) transporter complex"/>
    <property type="evidence" value="ECO:0007669"/>
    <property type="project" value="InterPro"/>
</dbReference>
<dbReference type="AlphaFoldDB" id="A0A0A3B9H5"/>
<reference evidence="12 13" key="1">
    <citation type="submission" date="2014-11" db="EMBL/GenBank/DDBJ databases">
        <title>Draft genome sequence of Chelonobacter oris 1662T, associated with respiratory disease in Hermann's Tortoises.</title>
        <authorList>
            <person name="Kudirkiene E."/>
            <person name="Hansen M.J."/>
            <person name="Bojesen A.M."/>
        </authorList>
    </citation>
    <scope>NUCLEOTIDE SEQUENCE [LARGE SCALE GENOMIC DNA]</scope>
    <source>
        <strain evidence="12 13">1662</strain>
    </source>
</reference>
<evidence type="ECO:0000313" key="13">
    <source>
        <dbReference type="Proteomes" id="UP000030380"/>
    </source>
</evidence>
<sequence length="223" mass="24532">MFSNFLSLMFSATLMTLGLAVCALILGLILAMIFVVFETAKLTFIRNSTSVVLTLLRGLPEILVVLLIYYGSTQVLFLLTGDFIEFSPFWSGVVALAIIFAAYASQSLRGAIQAIPSGQWESAAALGLSRTQAFVAIIMPQVWRHALPGLSNQWLILLKDTALVSLIGVNDLMRQAELSNANTHQPFTWYGIAALLYLAVTILSKIGIARLEKRFTRFEREAV</sequence>
<feature type="transmembrane region" description="Helical" evidence="10">
    <location>
        <begin position="123"/>
        <end position="143"/>
    </location>
</feature>
<keyword evidence="9 10" id="KW-0472">Membrane</keyword>
<dbReference type="PANTHER" id="PTHR30133:SF2">
    <property type="entry name" value="ARGININE ABC TRANSPORTER PERMEASE PROTEIN ARTQ"/>
    <property type="match status" value="1"/>
</dbReference>
<protein>
    <submittedName>
        <fullName evidence="12">ABC transporter</fullName>
    </submittedName>
</protein>
<keyword evidence="7" id="KW-0029">Amino-acid transport</keyword>
<evidence type="ECO:0000256" key="5">
    <source>
        <dbReference type="ARBA" id="ARBA00022519"/>
    </source>
</evidence>
<feature type="transmembrane region" description="Helical" evidence="10">
    <location>
        <begin position="83"/>
        <end position="103"/>
    </location>
</feature>
<dbReference type="SUPFAM" id="SSF161098">
    <property type="entry name" value="MetI-like"/>
    <property type="match status" value="1"/>
</dbReference>
<gene>
    <name evidence="12" type="ORF">OA57_07695</name>
</gene>
<keyword evidence="13" id="KW-1185">Reference proteome</keyword>
<dbReference type="InterPro" id="IPR035906">
    <property type="entry name" value="MetI-like_sf"/>
</dbReference>
<keyword evidence="6 10" id="KW-0812">Transmembrane</keyword>
<dbReference type="OrthoDB" id="9815029at2"/>
<feature type="transmembrane region" description="Helical" evidence="10">
    <location>
        <begin position="49"/>
        <end position="71"/>
    </location>
</feature>
<evidence type="ECO:0000256" key="8">
    <source>
        <dbReference type="ARBA" id="ARBA00022989"/>
    </source>
</evidence>
<dbReference type="NCBIfam" id="TIGR01726">
    <property type="entry name" value="HEQRo_perm_3TM"/>
    <property type="match status" value="1"/>
</dbReference>
<comment type="caution">
    <text evidence="12">The sequence shown here is derived from an EMBL/GenBank/DDBJ whole genome shotgun (WGS) entry which is preliminary data.</text>
</comment>
<evidence type="ECO:0000259" key="11">
    <source>
        <dbReference type="PROSITE" id="PS50928"/>
    </source>
</evidence>
<keyword evidence="4" id="KW-1003">Cell membrane</keyword>
<feature type="transmembrane region" description="Helical" evidence="10">
    <location>
        <begin position="187"/>
        <end position="208"/>
    </location>
</feature>
<keyword evidence="8 10" id="KW-1133">Transmembrane helix</keyword>
<dbReference type="PROSITE" id="PS50928">
    <property type="entry name" value="ABC_TM1"/>
    <property type="match status" value="1"/>
</dbReference>